<dbReference type="EMBL" id="APQJ01000007">
    <property type="protein sequence ID" value="EOQ63897.1"/>
    <property type="molecule type" value="Genomic_DNA"/>
</dbReference>
<proteinExistence type="predicted"/>
<dbReference type="PATRIC" id="fig|1217690.3.peg.1509"/>
<gene>
    <name evidence="1" type="ORF">F935_01527</name>
</gene>
<reference evidence="1 2" key="1">
    <citation type="submission" date="2013-02" db="EMBL/GenBank/DDBJ databases">
        <title>The Genome Sequence of Acinetobacter sp. ANC 3811.</title>
        <authorList>
            <consortium name="The Broad Institute Genome Sequencing Platform"/>
            <consortium name="The Broad Institute Genome Sequencing Center for Infectious Disease"/>
            <person name="Cerqueira G."/>
            <person name="Feldgarden M."/>
            <person name="Courvalin P."/>
            <person name="Perichon B."/>
            <person name="Grillot-Courvalin C."/>
            <person name="Clermont D."/>
            <person name="Rocha E."/>
            <person name="Yoon E.-J."/>
            <person name="Nemec A."/>
            <person name="Walker B."/>
            <person name="Young S.K."/>
            <person name="Zeng Q."/>
            <person name="Gargeya S."/>
            <person name="Fitzgerald M."/>
            <person name="Haas B."/>
            <person name="Abouelleil A."/>
            <person name="Alvarado L."/>
            <person name="Arachchi H.M."/>
            <person name="Berlin A.M."/>
            <person name="Chapman S.B."/>
            <person name="Dewar J."/>
            <person name="Goldberg J."/>
            <person name="Griggs A."/>
            <person name="Gujja S."/>
            <person name="Hansen M."/>
            <person name="Howarth C."/>
            <person name="Imamovic A."/>
            <person name="Larimer J."/>
            <person name="McCowan C."/>
            <person name="Murphy C."/>
            <person name="Neiman D."/>
            <person name="Pearson M."/>
            <person name="Priest M."/>
            <person name="Roberts A."/>
            <person name="Saif S."/>
            <person name="Shea T."/>
            <person name="Sisk P."/>
            <person name="Sykes S."/>
            <person name="Wortman J."/>
            <person name="Nusbaum C."/>
            <person name="Birren B."/>
        </authorList>
    </citation>
    <scope>NUCLEOTIDE SEQUENCE [LARGE SCALE GENOMIC DNA]</scope>
    <source>
        <strain evidence="1 2">ANC 3811</strain>
    </source>
</reference>
<dbReference type="Proteomes" id="UP000014041">
    <property type="component" value="Unassembled WGS sequence"/>
</dbReference>
<evidence type="ECO:0000313" key="1">
    <source>
        <dbReference type="EMBL" id="EOQ63897.1"/>
    </source>
</evidence>
<protein>
    <submittedName>
        <fullName evidence="1">Uncharacterized protein</fullName>
    </submittedName>
</protein>
<sequence>MYGFESYQVSAWQENGLLRAIDSVTDDLVQKTRDQSKKFVKKISTIGKSLKDSRNIADFFTEIFLDSSDSVKSNTSFTHYVSAEELTANQKLRLNFDFLKNYPLDENLIKPTKFSIAVVEWLLDKFPNFNGKGEMGLDYDGEIYFKFTHKDQTGYLSIEDGGLMHFLYIDSEKKKTRLDGIYFKKGTIPAVILKELNKF</sequence>
<comment type="caution">
    <text evidence="1">The sequence shown here is derived from an EMBL/GenBank/DDBJ whole genome shotgun (WGS) entry which is preliminary data.</text>
</comment>
<evidence type="ECO:0000313" key="2">
    <source>
        <dbReference type="Proteomes" id="UP000014041"/>
    </source>
</evidence>
<organism evidence="1 2">
    <name type="scientific">Acinetobacter calcoaceticus ANC 3811</name>
    <dbReference type="NCBI Taxonomy" id="1217690"/>
    <lineage>
        <taxon>Bacteria</taxon>
        <taxon>Pseudomonadati</taxon>
        <taxon>Pseudomonadota</taxon>
        <taxon>Gammaproteobacteria</taxon>
        <taxon>Moraxellales</taxon>
        <taxon>Moraxellaceae</taxon>
        <taxon>Acinetobacter</taxon>
        <taxon>Acinetobacter calcoaceticus/baumannii complex</taxon>
    </lineage>
</organism>
<accession>R8Y8V9</accession>
<dbReference type="AlphaFoldDB" id="R8Y8V9"/>
<name>R8Y8V9_ACICA</name>
<dbReference type="HOGENOM" id="CLU_1369634_0_0_6"/>
<dbReference type="RefSeq" id="WP_016138382.1">
    <property type="nucleotide sequence ID" value="NZ_KB976986.1"/>
</dbReference>